<feature type="region of interest" description="Disordered" evidence="1">
    <location>
        <begin position="1"/>
        <end position="20"/>
    </location>
</feature>
<dbReference type="EMBL" id="CAJVPL010003020">
    <property type="protein sequence ID" value="CAG8624368.1"/>
    <property type="molecule type" value="Genomic_DNA"/>
</dbReference>
<evidence type="ECO:0000256" key="1">
    <source>
        <dbReference type="SAM" id="MobiDB-lite"/>
    </source>
</evidence>
<organism evidence="2 3">
    <name type="scientific">Ambispora gerdemannii</name>
    <dbReference type="NCBI Taxonomy" id="144530"/>
    <lineage>
        <taxon>Eukaryota</taxon>
        <taxon>Fungi</taxon>
        <taxon>Fungi incertae sedis</taxon>
        <taxon>Mucoromycota</taxon>
        <taxon>Glomeromycotina</taxon>
        <taxon>Glomeromycetes</taxon>
        <taxon>Archaeosporales</taxon>
        <taxon>Ambisporaceae</taxon>
        <taxon>Ambispora</taxon>
    </lineage>
</organism>
<sequence>MWTFGHIPYPPKINPDPEQKCTPKTKEGTLIGRFTKLLTANIALPNIYTLQHKE</sequence>
<dbReference type="AlphaFoldDB" id="A0A9N9D3Y0"/>
<reference evidence="2" key="1">
    <citation type="submission" date="2021-06" db="EMBL/GenBank/DDBJ databases">
        <authorList>
            <person name="Kallberg Y."/>
            <person name="Tangrot J."/>
            <person name="Rosling A."/>
        </authorList>
    </citation>
    <scope>NUCLEOTIDE SEQUENCE</scope>
    <source>
        <strain evidence="2">MT106</strain>
    </source>
</reference>
<dbReference type="Proteomes" id="UP000789831">
    <property type="component" value="Unassembled WGS sequence"/>
</dbReference>
<proteinExistence type="predicted"/>
<gene>
    <name evidence="2" type="ORF">AGERDE_LOCUS10212</name>
</gene>
<evidence type="ECO:0000313" key="2">
    <source>
        <dbReference type="EMBL" id="CAG8624368.1"/>
    </source>
</evidence>
<accession>A0A9N9D3Y0</accession>
<name>A0A9N9D3Y0_9GLOM</name>
<protein>
    <submittedName>
        <fullName evidence="2">157_t:CDS:1</fullName>
    </submittedName>
</protein>
<keyword evidence="3" id="KW-1185">Reference proteome</keyword>
<comment type="caution">
    <text evidence="2">The sequence shown here is derived from an EMBL/GenBank/DDBJ whole genome shotgun (WGS) entry which is preliminary data.</text>
</comment>
<evidence type="ECO:0000313" key="3">
    <source>
        <dbReference type="Proteomes" id="UP000789831"/>
    </source>
</evidence>